<dbReference type="EnsemblMetazoa" id="G17706.2">
    <property type="protein sequence ID" value="G17706.2:cds"/>
    <property type="gene ID" value="G17706"/>
</dbReference>
<organism evidence="3 4">
    <name type="scientific">Magallana gigas</name>
    <name type="common">Pacific oyster</name>
    <name type="synonym">Crassostrea gigas</name>
    <dbReference type="NCBI Taxonomy" id="29159"/>
    <lineage>
        <taxon>Eukaryota</taxon>
        <taxon>Metazoa</taxon>
        <taxon>Spiralia</taxon>
        <taxon>Lophotrochozoa</taxon>
        <taxon>Mollusca</taxon>
        <taxon>Bivalvia</taxon>
        <taxon>Autobranchia</taxon>
        <taxon>Pteriomorphia</taxon>
        <taxon>Ostreida</taxon>
        <taxon>Ostreoidea</taxon>
        <taxon>Ostreidae</taxon>
        <taxon>Magallana</taxon>
    </lineage>
</organism>
<feature type="compositionally biased region" description="Basic and acidic residues" evidence="2">
    <location>
        <begin position="285"/>
        <end position="295"/>
    </location>
</feature>
<evidence type="ECO:0000256" key="1">
    <source>
        <dbReference type="SAM" id="Coils"/>
    </source>
</evidence>
<feature type="coiled-coil region" evidence="1">
    <location>
        <begin position="33"/>
        <end position="82"/>
    </location>
</feature>
<feature type="compositionally biased region" description="Basic and acidic residues" evidence="2">
    <location>
        <begin position="372"/>
        <end position="383"/>
    </location>
</feature>
<protein>
    <submittedName>
        <fullName evidence="3">Uncharacterized protein</fullName>
    </submittedName>
</protein>
<feature type="region of interest" description="Disordered" evidence="2">
    <location>
        <begin position="103"/>
        <end position="302"/>
    </location>
</feature>
<feature type="region of interest" description="Disordered" evidence="2">
    <location>
        <begin position="372"/>
        <end position="398"/>
    </location>
</feature>
<feature type="compositionally biased region" description="Basic and acidic residues" evidence="2">
    <location>
        <begin position="121"/>
        <end position="133"/>
    </location>
</feature>
<dbReference type="RefSeq" id="XP_011456102.2">
    <property type="nucleotide sequence ID" value="XM_011457800.4"/>
</dbReference>
<dbReference type="GeneID" id="105348395"/>
<feature type="compositionally biased region" description="Basic and acidic residues" evidence="2">
    <location>
        <begin position="252"/>
        <end position="262"/>
    </location>
</feature>
<dbReference type="RefSeq" id="XP_034331725.1">
    <property type="nucleotide sequence ID" value="XM_034475834.2"/>
</dbReference>
<evidence type="ECO:0000256" key="2">
    <source>
        <dbReference type="SAM" id="MobiDB-lite"/>
    </source>
</evidence>
<dbReference type="OMA" id="CERTSNI"/>
<evidence type="ECO:0000313" key="3">
    <source>
        <dbReference type="EnsemblMetazoa" id="G17706.1:cds"/>
    </source>
</evidence>
<keyword evidence="1" id="KW-0175">Coiled coil</keyword>
<sequence>MNDAISELRKRGKKKSKIEQLLLVDHSNIYFENERLAERLAKLLDELHKDKHRQEMLRNIEIQELKREIDSLQAMKEASSAQTKKFLQSLENYYTGLSAIPKPEKKVRPHTTGSYFKKSRAKSEEREAAEKTKIRARAHSANKHEDSGSENEFERATKRERKEKRAAKDDNKNNDVPQGEKKPKKLKYPEDWYTTVLPASDNCLKKVRQQYRREQTAPTFSVSKNSKKKSEKSKESTSAKPHPSTAIGQRGQSREKTADMKQRAQSNAPQGGDRKSSTATAGGKSDIEEQMESKSRIKLMCQQKAKPVLMSLRQMRELTGMDGNNDGMPNKRQEKLDHRIQETKVKFVSLTQRVKTFVKELDAKIAQDLEDTKPKELESHHNDMYSGILPPDQVEVPS</sequence>
<dbReference type="AlphaFoldDB" id="A0A8W8JC08"/>
<feature type="compositionally biased region" description="Basic and acidic residues" evidence="2">
    <location>
        <begin position="166"/>
        <end position="181"/>
    </location>
</feature>
<dbReference type="KEGG" id="crg:105348395"/>
<reference evidence="3" key="1">
    <citation type="submission" date="2022-08" db="UniProtKB">
        <authorList>
            <consortium name="EnsemblMetazoa"/>
        </authorList>
    </citation>
    <scope>IDENTIFICATION</scope>
    <source>
        <strain evidence="3">05x7-T-G4-1.051#20</strain>
    </source>
</reference>
<name>A0A8W8JC08_MAGGI</name>
<feature type="compositionally biased region" description="Basic and acidic residues" evidence="2">
    <location>
        <begin position="142"/>
        <end position="157"/>
    </location>
</feature>
<dbReference type="RefSeq" id="XP_065926765.1">
    <property type="nucleotide sequence ID" value="XM_066070693.1"/>
</dbReference>
<proteinExistence type="predicted"/>
<dbReference type="OrthoDB" id="6124174at2759"/>
<accession>A0A8W8JC08</accession>
<keyword evidence="4" id="KW-1185">Reference proteome</keyword>
<dbReference type="RefSeq" id="XP_065926764.1">
    <property type="nucleotide sequence ID" value="XM_066070692.1"/>
</dbReference>
<dbReference type="Proteomes" id="UP000005408">
    <property type="component" value="Unassembled WGS sequence"/>
</dbReference>
<evidence type="ECO:0000313" key="4">
    <source>
        <dbReference type="Proteomes" id="UP000005408"/>
    </source>
</evidence>
<dbReference type="EnsemblMetazoa" id="G17706.1">
    <property type="protein sequence ID" value="G17706.1:cds"/>
    <property type="gene ID" value="G17706"/>
</dbReference>